<keyword evidence="1" id="KW-0175">Coiled coil</keyword>
<evidence type="ECO:0000256" key="2">
    <source>
        <dbReference type="SAM" id="MobiDB-lite"/>
    </source>
</evidence>
<accession>A0A8H8CKE1</accession>
<evidence type="ECO:0000256" key="1">
    <source>
        <dbReference type="SAM" id="Coils"/>
    </source>
</evidence>
<gene>
    <name evidence="3" type="ORF">JR316_005248</name>
</gene>
<proteinExistence type="predicted"/>
<protein>
    <submittedName>
        <fullName evidence="3">Uncharacterized protein</fullName>
    </submittedName>
</protein>
<feature type="compositionally biased region" description="Basic and acidic residues" evidence="2">
    <location>
        <begin position="155"/>
        <end position="168"/>
    </location>
</feature>
<feature type="region of interest" description="Disordered" evidence="2">
    <location>
        <begin position="155"/>
        <end position="187"/>
    </location>
</feature>
<dbReference type="OrthoDB" id="3060478at2759"/>
<organism evidence="3">
    <name type="scientific">Psilocybe cubensis</name>
    <name type="common">Psychedelic mushroom</name>
    <name type="synonym">Stropharia cubensis</name>
    <dbReference type="NCBI Taxonomy" id="181762"/>
    <lineage>
        <taxon>Eukaryota</taxon>
        <taxon>Fungi</taxon>
        <taxon>Dikarya</taxon>
        <taxon>Basidiomycota</taxon>
        <taxon>Agaricomycotina</taxon>
        <taxon>Agaricomycetes</taxon>
        <taxon>Agaricomycetidae</taxon>
        <taxon>Agaricales</taxon>
        <taxon>Agaricineae</taxon>
        <taxon>Strophariaceae</taxon>
        <taxon>Psilocybe</taxon>
    </lineage>
</organism>
<sequence>MTHVSEDPELVVGKVAKELKAARLRIEELEAQIKNADKTLKERVEAAEYASDVLRKNYDALSTENKLLRESLEELKDTKKPRIKVVGARLEENVAQQKRDNRNMVDKSISADDQSGAVMEHKLEQARAKYKTKKQQMKDLTQSCKELERQLNLSHAEKEEAVRAERAKAKPLPLPKREEAPKPPIPVNPTWNQLEAYMLNLPKVGNFIRPQNHHLQPICHRSTDLKSLLASDPHTLQLSKNFLYLSDLLFWCSDMQNALAIGPIYVFDKASQSWFKRSIFQNLYGTTFSLFYQRDSRVVYVGLYKAINLRQWATDGSTLHSESTELGENLRNKYASALAESMVIDNLNKRQSQVNSAPAMISTLKSFIHAGILKYEPLGLQNVGFDEDLYTVMVKNYRSRQQRAGRSVVLLPEPSRVDSGTPINMPHNKRKRLGD</sequence>
<dbReference type="AlphaFoldDB" id="A0A8H8CKE1"/>
<feature type="coiled-coil region" evidence="1">
    <location>
        <begin position="12"/>
        <end position="78"/>
    </location>
</feature>
<dbReference type="EMBL" id="JAFIQS010000005">
    <property type="protein sequence ID" value="KAG5168696.1"/>
    <property type="molecule type" value="Genomic_DNA"/>
</dbReference>
<comment type="caution">
    <text evidence="3">The sequence shown here is derived from an EMBL/GenBank/DDBJ whole genome shotgun (WGS) entry which is preliminary data.</text>
</comment>
<reference evidence="3" key="1">
    <citation type="submission" date="2021-02" db="EMBL/GenBank/DDBJ databases">
        <title>Psilocybe cubensis genome.</title>
        <authorList>
            <person name="Mckernan K.J."/>
            <person name="Crawford S."/>
            <person name="Trippe A."/>
            <person name="Kane L.T."/>
            <person name="Mclaughlin S."/>
        </authorList>
    </citation>
    <scope>NUCLEOTIDE SEQUENCE [LARGE SCALE GENOMIC DNA]</scope>
    <source>
        <strain evidence="3">MGC-MH-2018</strain>
    </source>
</reference>
<evidence type="ECO:0000313" key="3">
    <source>
        <dbReference type="EMBL" id="KAG5168696.1"/>
    </source>
</evidence>
<feature type="region of interest" description="Disordered" evidence="2">
    <location>
        <begin position="413"/>
        <end position="435"/>
    </location>
</feature>
<name>A0A8H8CKE1_PSICU</name>